<dbReference type="AlphaFoldDB" id="S6A7R5"/>
<dbReference type="PANTHER" id="PTHR43031">
    <property type="entry name" value="FAD-DEPENDENT OXIDOREDUCTASE"/>
    <property type="match status" value="1"/>
</dbReference>
<dbReference type="InterPro" id="IPR001763">
    <property type="entry name" value="Rhodanese-like_dom"/>
</dbReference>
<proteinExistence type="predicted"/>
<dbReference type="Gene3D" id="3.40.250.10">
    <property type="entry name" value="Rhodanese-like domain"/>
    <property type="match status" value="2"/>
</dbReference>
<feature type="domain" description="Rhodanese" evidence="1">
    <location>
        <begin position="45"/>
        <end position="123"/>
    </location>
</feature>
<gene>
    <name evidence="2" type="ORF">TPE_0046</name>
</gene>
<evidence type="ECO:0000313" key="3">
    <source>
        <dbReference type="Proteomes" id="UP000015620"/>
    </source>
</evidence>
<dbReference type="STRING" id="1291379.TPE_0046"/>
<dbReference type="Proteomes" id="UP000015620">
    <property type="component" value="Chromosome"/>
</dbReference>
<dbReference type="PROSITE" id="PS51257">
    <property type="entry name" value="PROKAR_LIPOPROTEIN"/>
    <property type="match status" value="1"/>
</dbReference>
<dbReference type="EMBL" id="CP004120">
    <property type="protein sequence ID" value="AGT42549.1"/>
    <property type="molecule type" value="Genomic_DNA"/>
</dbReference>
<dbReference type="InterPro" id="IPR050229">
    <property type="entry name" value="GlpE_sulfurtransferase"/>
</dbReference>
<evidence type="ECO:0000259" key="1">
    <source>
        <dbReference type="PROSITE" id="PS50206"/>
    </source>
</evidence>
<dbReference type="PANTHER" id="PTHR43031:SF1">
    <property type="entry name" value="PYRIDINE NUCLEOTIDE-DISULPHIDE OXIDOREDUCTASE"/>
    <property type="match status" value="1"/>
</dbReference>
<dbReference type="PROSITE" id="PS50206">
    <property type="entry name" value="RHODANESE_3"/>
    <property type="match status" value="2"/>
</dbReference>
<dbReference type="PATRIC" id="fig|1291379.3.peg.45"/>
<keyword evidence="3" id="KW-1185">Reference proteome</keyword>
<feature type="domain" description="Rhodanese" evidence="1">
    <location>
        <begin position="145"/>
        <end position="233"/>
    </location>
</feature>
<name>S6A7R5_9SPIR</name>
<protein>
    <submittedName>
        <fullName evidence="2">Rhodanese-like protein</fullName>
    </submittedName>
</protein>
<dbReference type="HOGENOM" id="CLU_097478_0_0_12"/>
<dbReference type="Pfam" id="PF00581">
    <property type="entry name" value="Rhodanese"/>
    <property type="match status" value="2"/>
</dbReference>
<dbReference type="InterPro" id="IPR036873">
    <property type="entry name" value="Rhodanese-like_dom_sf"/>
</dbReference>
<accession>S6A7R5</accession>
<dbReference type="SUPFAM" id="SSF52821">
    <property type="entry name" value="Rhodanese/Cell cycle control phosphatase"/>
    <property type="match status" value="2"/>
</dbReference>
<dbReference type="KEGG" id="tped:TPE_0046"/>
<organism evidence="2 3">
    <name type="scientific">Treponema pedis str. T A4</name>
    <dbReference type="NCBI Taxonomy" id="1291379"/>
    <lineage>
        <taxon>Bacteria</taxon>
        <taxon>Pseudomonadati</taxon>
        <taxon>Spirochaetota</taxon>
        <taxon>Spirochaetia</taxon>
        <taxon>Spirochaetales</taxon>
        <taxon>Treponemataceae</taxon>
        <taxon>Treponema</taxon>
    </lineage>
</organism>
<dbReference type="SMART" id="SM00450">
    <property type="entry name" value="RHOD"/>
    <property type="match status" value="2"/>
</dbReference>
<dbReference type="CDD" id="cd00158">
    <property type="entry name" value="RHOD"/>
    <property type="match status" value="2"/>
</dbReference>
<evidence type="ECO:0000313" key="2">
    <source>
        <dbReference type="EMBL" id="AGT42549.1"/>
    </source>
</evidence>
<sequence length="242" mass="27469">MEKMMKKVFICFIVSAVFIFTSCAEIITVIDVKGSDLENLNAEGTKDTILIIDTRPYTEYKNGHLPNAINIPKNEINTRVNEFEDWKEKPIYVYADTDDDSFEAAKIFVEAGCKIIYNAEGIKQYSYKTIKYDCMRGVVFEQKINSPNIIIIDCRTKQAYDMGHILGAISIPSIPIAEFEKNIANLPKDKKLFLYCNVGSASARAALTLSEAGFKEIYNTIDGVREYPFNLIQEETPPDKRK</sequence>
<reference evidence="2 3" key="1">
    <citation type="journal article" date="2013" name="PLoS ONE">
        <title>Genome-Wide Relatedness of Treponema pedis, from Gingiva and Necrotic Skin Lesions of Pigs, with the Human Oral Pathogen Treponema denticola.</title>
        <authorList>
            <person name="Svartstrom O."/>
            <person name="Mushtaq M."/>
            <person name="Pringle M."/>
            <person name="Segerman B."/>
        </authorList>
    </citation>
    <scope>NUCLEOTIDE SEQUENCE [LARGE SCALE GENOMIC DNA]</scope>
    <source>
        <strain evidence="2">T A4</strain>
    </source>
</reference>